<evidence type="ECO:0000256" key="1">
    <source>
        <dbReference type="SAM" id="MobiDB-lite"/>
    </source>
</evidence>
<sequence length="212" mass="21906">MLVAGLISFLAFSGAVAAQRSSTATAAAPGATQTIWITVGLNTTNNASAVFQPASVKANLGDLVMFNFTQGNHSATQSTFDVPCTPAHDTNITINGFNSGIRIQSNETGSSILAVPMLPENVNMTMWFYDINTCSEGGVGVINANESSTETYDGFVRNAIRLFGTSTSSASSSHTSTGTSSSSPTSDSSDARRNIVPATFGGVMAMTLALLV</sequence>
<organism evidence="3 4">
    <name type="scientific">Marasmiellus scandens</name>
    <dbReference type="NCBI Taxonomy" id="2682957"/>
    <lineage>
        <taxon>Eukaryota</taxon>
        <taxon>Fungi</taxon>
        <taxon>Dikarya</taxon>
        <taxon>Basidiomycota</taxon>
        <taxon>Agaricomycotina</taxon>
        <taxon>Agaricomycetes</taxon>
        <taxon>Agaricomycetidae</taxon>
        <taxon>Agaricales</taxon>
        <taxon>Marasmiineae</taxon>
        <taxon>Omphalotaceae</taxon>
        <taxon>Marasmiellus</taxon>
    </lineage>
</organism>
<gene>
    <name evidence="3" type="ORF">VKT23_000564</name>
</gene>
<keyword evidence="4" id="KW-1185">Reference proteome</keyword>
<evidence type="ECO:0008006" key="5">
    <source>
        <dbReference type="Google" id="ProtNLM"/>
    </source>
</evidence>
<feature type="compositionally biased region" description="Low complexity" evidence="1">
    <location>
        <begin position="166"/>
        <end position="188"/>
    </location>
</feature>
<keyword evidence="2" id="KW-0732">Signal</keyword>
<feature type="chain" id="PRO_5045200848" description="Extracellular serine-rich protein" evidence="2">
    <location>
        <begin position="19"/>
        <end position="212"/>
    </location>
</feature>
<dbReference type="SUPFAM" id="SSF49503">
    <property type="entry name" value="Cupredoxins"/>
    <property type="match status" value="1"/>
</dbReference>
<dbReference type="PANTHER" id="PTHR34883">
    <property type="entry name" value="SERINE-RICH PROTEIN, PUTATIVE-RELATED-RELATED"/>
    <property type="match status" value="1"/>
</dbReference>
<proteinExistence type="predicted"/>
<dbReference type="PANTHER" id="PTHR34883:SF15">
    <property type="entry name" value="EXTRACELLULAR SERINE-RICH PROTEIN"/>
    <property type="match status" value="1"/>
</dbReference>
<accession>A0ABR1K4P3</accession>
<dbReference type="EMBL" id="JBANRG010000001">
    <property type="protein sequence ID" value="KAK7472449.1"/>
    <property type="molecule type" value="Genomic_DNA"/>
</dbReference>
<reference evidence="3 4" key="1">
    <citation type="submission" date="2024-01" db="EMBL/GenBank/DDBJ databases">
        <title>A draft genome for the cacao thread blight pathogen Marasmiellus scandens.</title>
        <authorList>
            <person name="Baruah I.K."/>
            <person name="Leung J."/>
            <person name="Bukari Y."/>
            <person name="Amoako-Attah I."/>
            <person name="Meinhardt L.W."/>
            <person name="Bailey B.A."/>
            <person name="Cohen S.P."/>
        </authorList>
    </citation>
    <scope>NUCLEOTIDE SEQUENCE [LARGE SCALE GENOMIC DNA]</scope>
    <source>
        <strain evidence="3 4">GH-19</strain>
    </source>
</reference>
<feature type="region of interest" description="Disordered" evidence="1">
    <location>
        <begin position="166"/>
        <end position="193"/>
    </location>
</feature>
<protein>
    <recommendedName>
        <fullName evidence="5">Extracellular serine-rich protein</fullName>
    </recommendedName>
</protein>
<evidence type="ECO:0000313" key="3">
    <source>
        <dbReference type="EMBL" id="KAK7472449.1"/>
    </source>
</evidence>
<feature type="signal peptide" evidence="2">
    <location>
        <begin position="1"/>
        <end position="18"/>
    </location>
</feature>
<dbReference type="Gene3D" id="2.60.40.420">
    <property type="entry name" value="Cupredoxins - blue copper proteins"/>
    <property type="match status" value="1"/>
</dbReference>
<evidence type="ECO:0000313" key="4">
    <source>
        <dbReference type="Proteomes" id="UP001498398"/>
    </source>
</evidence>
<name>A0ABR1K4P3_9AGAR</name>
<evidence type="ECO:0000256" key="2">
    <source>
        <dbReference type="SAM" id="SignalP"/>
    </source>
</evidence>
<dbReference type="InterPro" id="IPR052953">
    <property type="entry name" value="Ser-rich/MCO-related"/>
</dbReference>
<dbReference type="InterPro" id="IPR008972">
    <property type="entry name" value="Cupredoxin"/>
</dbReference>
<dbReference type="Proteomes" id="UP001498398">
    <property type="component" value="Unassembled WGS sequence"/>
</dbReference>
<comment type="caution">
    <text evidence="3">The sequence shown here is derived from an EMBL/GenBank/DDBJ whole genome shotgun (WGS) entry which is preliminary data.</text>
</comment>